<evidence type="ECO:0000256" key="1">
    <source>
        <dbReference type="ARBA" id="ARBA00004123"/>
    </source>
</evidence>
<feature type="region of interest" description="Disordered" evidence="7">
    <location>
        <begin position="20"/>
        <end position="45"/>
    </location>
</feature>
<dbReference type="AlphaFoldDB" id="A0AAJ7SZE5"/>
<dbReference type="PROSITE" id="PS50071">
    <property type="entry name" value="HOMEOBOX_2"/>
    <property type="match status" value="1"/>
</dbReference>
<evidence type="ECO:0000313" key="9">
    <source>
        <dbReference type="Proteomes" id="UP001318040"/>
    </source>
</evidence>
<evidence type="ECO:0000256" key="4">
    <source>
        <dbReference type="ARBA" id="ARBA00023242"/>
    </source>
</evidence>
<keyword evidence="3 5" id="KW-0371">Homeobox</keyword>
<evidence type="ECO:0000256" key="6">
    <source>
        <dbReference type="RuleBase" id="RU000682"/>
    </source>
</evidence>
<feature type="domain" description="Homeobox" evidence="8">
    <location>
        <begin position="207"/>
        <end position="267"/>
    </location>
</feature>
<evidence type="ECO:0000313" key="10">
    <source>
        <dbReference type="RefSeq" id="XP_032808360.1"/>
    </source>
</evidence>
<comment type="subcellular location">
    <subcellularLocation>
        <location evidence="1 5 6">Nucleus</location>
    </subcellularLocation>
</comment>
<reference evidence="10" key="1">
    <citation type="submission" date="2025-08" db="UniProtKB">
        <authorList>
            <consortium name="RefSeq"/>
        </authorList>
    </citation>
    <scope>IDENTIFICATION</scope>
    <source>
        <tissue evidence="10">Sperm</tissue>
    </source>
</reference>
<evidence type="ECO:0000256" key="5">
    <source>
        <dbReference type="PROSITE-ProRule" id="PRU00108"/>
    </source>
</evidence>
<dbReference type="GO" id="GO:0005634">
    <property type="term" value="C:nucleus"/>
    <property type="evidence" value="ECO:0007669"/>
    <property type="project" value="UniProtKB-SubCell"/>
</dbReference>
<feature type="compositionally biased region" description="Low complexity" evidence="7">
    <location>
        <begin position="24"/>
        <end position="40"/>
    </location>
</feature>
<gene>
    <name evidence="10" type="primary">LOC116941392</name>
</gene>
<protein>
    <submittedName>
        <fullName evidence="10">Homeobox protein Nkx-6.1-like</fullName>
    </submittedName>
</protein>
<dbReference type="Gene3D" id="1.10.10.60">
    <property type="entry name" value="Homeodomain-like"/>
    <property type="match status" value="1"/>
</dbReference>
<dbReference type="SMART" id="SM00389">
    <property type="entry name" value="HOX"/>
    <property type="match status" value="1"/>
</dbReference>
<feature type="region of interest" description="Disordered" evidence="7">
    <location>
        <begin position="196"/>
        <end position="217"/>
    </location>
</feature>
<dbReference type="InterPro" id="IPR050394">
    <property type="entry name" value="Homeobox_NK-like"/>
</dbReference>
<keyword evidence="4 5" id="KW-0539">Nucleus</keyword>
<name>A0AAJ7SZE5_PETMA</name>
<sequence>MLATGPPLDAPRSAAFHPHHLAHQHSNQHSNSSHYSQQQQHHPHHALHPLHQEQEAEGGKGFPAALKLPAANAAITALHGTRQPSATPHGINDILSRPSVCGGALPPSAQTALPCRLVSGPGALLPAPAGSLYLGSLQGAAARLGKSLEELAAGAAGCRALGELPAGMGGRAPLLWPGVLAAPAWAHAARIATGSPCAGSSGVERDPRRKQTRPTFSGQQIFALEKTFEQTKYLAGPERARLAFSLGMSESQVKVWFQNRRTKWRKKHAAELASAKRRRDSEAERLQSWGPSAEGALEGAEEAPRDPGSGSDSD</sequence>
<dbReference type="InterPro" id="IPR009057">
    <property type="entry name" value="Homeodomain-like_sf"/>
</dbReference>
<dbReference type="GO" id="GO:0000981">
    <property type="term" value="F:DNA-binding transcription factor activity, RNA polymerase II-specific"/>
    <property type="evidence" value="ECO:0007669"/>
    <property type="project" value="InterPro"/>
</dbReference>
<dbReference type="KEGG" id="pmrn:116941392"/>
<dbReference type="InterPro" id="IPR001356">
    <property type="entry name" value="HD"/>
</dbReference>
<dbReference type="PANTHER" id="PTHR24340:SF35">
    <property type="entry name" value="HGTX, ISOFORM C"/>
    <property type="match status" value="1"/>
</dbReference>
<dbReference type="GO" id="GO:0030154">
    <property type="term" value="P:cell differentiation"/>
    <property type="evidence" value="ECO:0007669"/>
    <property type="project" value="TreeGrafter"/>
</dbReference>
<organism evidence="9 10">
    <name type="scientific">Petromyzon marinus</name>
    <name type="common">Sea lamprey</name>
    <dbReference type="NCBI Taxonomy" id="7757"/>
    <lineage>
        <taxon>Eukaryota</taxon>
        <taxon>Metazoa</taxon>
        <taxon>Chordata</taxon>
        <taxon>Craniata</taxon>
        <taxon>Vertebrata</taxon>
        <taxon>Cyclostomata</taxon>
        <taxon>Hyperoartia</taxon>
        <taxon>Petromyzontiformes</taxon>
        <taxon>Petromyzontidae</taxon>
        <taxon>Petromyzon</taxon>
    </lineage>
</organism>
<dbReference type="PANTHER" id="PTHR24340">
    <property type="entry name" value="HOMEOBOX PROTEIN NKX"/>
    <property type="match status" value="1"/>
</dbReference>
<dbReference type="PROSITE" id="PS00027">
    <property type="entry name" value="HOMEOBOX_1"/>
    <property type="match status" value="1"/>
</dbReference>
<dbReference type="RefSeq" id="XP_032808360.1">
    <property type="nucleotide sequence ID" value="XM_032952469.1"/>
</dbReference>
<keyword evidence="2 5" id="KW-0238">DNA-binding</keyword>
<dbReference type="PRINTS" id="PR00024">
    <property type="entry name" value="HOMEOBOX"/>
</dbReference>
<feature type="DNA-binding region" description="Homeobox" evidence="5">
    <location>
        <begin position="209"/>
        <end position="268"/>
    </location>
</feature>
<dbReference type="FunFam" id="1.10.10.60:FF:000067">
    <property type="entry name" value="NK6 homeobox 1"/>
    <property type="match status" value="1"/>
</dbReference>
<evidence type="ECO:0000259" key="8">
    <source>
        <dbReference type="PROSITE" id="PS50071"/>
    </source>
</evidence>
<evidence type="ECO:0000256" key="7">
    <source>
        <dbReference type="SAM" id="MobiDB-lite"/>
    </source>
</evidence>
<accession>A0AAJ7SZE5</accession>
<evidence type="ECO:0000256" key="3">
    <source>
        <dbReference type="ARBA" id="ARBA00023155"/>
    </source>
</evidence>
<evidence type="ECO:0000256" key="2">
    <source>
        <dbReference type="ARBA" id="ARBA00023125"/>
    </source>
</evidence>
<proteinExistence type="predicted"/>
<feature type="region of interest" description="Disordered" evidence="7">
    <location>
        <begin position="268"/>
        <end position="314"/>
    </location>
</feature>
<keyword evidence="9" id="KW-1185">Reference proteome</keyword>
<dbReference type="PRINTS" id="PR00031">
    <property type="entry name" value="HTHREPRESSR"/>
</dbReference>
<dbReference type="SUPFAM" id="SSF46689">
    <property type="entry name" value="Homeodomain-like"/>
    <property type="match status" value="1"/>
</dbReference>
<dbReference type="InterPro" id="IPR017970">
    <property type="entry name" value="Homeobox_CS"/>
</dbReference>
<dbReference type="InterPro" id="IPR000047">
    <property type="entry name" value="HTH_motif"/>
</dbReference>
<dbReference type="Pfam" id="PF00046">
    <property type="entry name" value="Homeodomain"/>
    <property type="match status" value="1"/>
</dbReference>
<dbReference type="GO" id="GO:0000978">
    <property type="term" value="F:RNA polymerase II cis-regulatory region sequence-specific DNA binding"/>
    <property type="evidence" value="ECO:0007669"/>
    <property type="project" value="TreeGrafter"/>
</dbReference>
<dbReference type="Proteomes" id="UP001318040">
    <property type="component" value="Chromosome 11"/>
</dbReference>
<dbReference type="InterPro" id="IPR020479">
    <property type="entry name" value="HD_metazoa"/>
</dbReference>
<dbReference type="CDD" id="cd00086">
    <property type="entry name" value="homeodomain"/>
    <property type="match status" value="1"/>
</dbReference>